<dbReference type="AlphaFoldDB" id="X1SAQ6"/>
<sequence length="65" mass="7391">MFVIGRNVEVKVEDDQVIIKCKIENVVPTVREFDKSLVFATTKGGVVVPGTRLRLDLNLYRLKTE</sequence>
<proteinExistence type="predicted"/>
<organism evidence="1">
    <name type="scientific">marine sediment metagenome</name>
    <dbReference type="NCBI Taxonomy" id="412755"/>
    <lineage>
        <taxon>unclassified sequences</taxon>
        <taxon>metagenomes</taxon>
        <taxon>ecological metagenomes</taxon>
    </lineage>
</organism>
<gene>
    <name evidence="1" type="ORF">S12H4_40050</name>
</gene>
<accession>X1SAQ6</accession>
<protein>
    <submittedName>
        <fullName evidence="1">Uncharacterized protein</fullName>
    </submittedName>
</protein>
<name>X1SAQ6_9ZZZZ</name>
<evidence type="ECO:0000313" key="1">
    <source>
        <dbReference type="EMBL" id="GAI90048.1"/>
    </source>
</evidence>
<comment type="caution">
    <text evidence="1">The sequence shown here is derived from an EMBL/GenBank/DDBJ whole genome shotgun (WGS) entry which is preliminary data.</text>
</comment>
<reference evidence="1" key="1">
    <citation type="journal article" date="2014" name="Front. Microbiol.">
        <title>High frequency of phylogenetically diverse reductive dehalogenase-homologous genes in deep subseafloor sedimentary metagenomes.</title>
        <authorList>
            <person name="Kawai M."/>
            <person name="Futagami T."/>
            <person name="Toyoda A."/>
            <person name="Takaki Y."/>
            <person name="Nishi S."/>
            <person name="Hori S."/>
            <person name="Arai W."/>
            <person name="Tsubouchi T."/>
            <person name="Morono Y."/>
            <person name="Uchiyama I."/>
            <person name="Ito T."/>
            <person name="Fujiyama A."/>
            <person name="Inagaki F."/>
            <person name="Takami H."/>
        </authorList>
    </citation>
    <scope>NUCLEOTIDE SEQUENCE</scope>
    <source>
        <strain evidence="1">Expedition CK06-06</strain>
    </source>
</reference>
<dbReference type="EMBL" id="BARW01024271">
    <property type="protein sequence ID" value="GAI90048.1"/>
    <property type="molecule type" value="Genomic_DNA"/>
</dbReference>